<dbReference type="PANTHER" id="PTHR33988">
    <property type="entry name" value="ENDORIBONUCLEASE MAZF-RELATED"/>
    <property type="match status" value="1"/>
</dbReference>
<proteinExistence type="inferred from homology"/>
<dbReference type="Gene3D" id="2.30.30.110">
    <property type="match status" value="1"/>
</dbReference>
<dbReference type="OrthoDB" id="9808744at2"/>
<dbReference type="GO" id="GO:0003677">
    <property type="term" value="F:DNA binding"/>
    <property type="evidence" value="ECO:0007669"/>
    <property type="project" value="InterPro"/>
</dbReference>
<evidence type="ECO:0000256" key="2">
    <source>
        <dbReference type="ARBA" id="ARBA00022649"/>
    </source>
</evidence>
<dbReference type="GO" id="GO:0004521">
    <property type="term" value="F:RNA endonuclease activity"/>
    <property type="evidence" value="ECO:0007669"/>
    <property type="project" value="TreeGrafter"/>
</dbReference>
<sequence>MKTDLTRIQDYLEWLKTKIYLDSLSDKAKTRALRRGEVYKCNLGKGIGSEEEKERPCIILQNDVGNKHSGNTIIAPITHTAGIPSVSVELKGNYTYLEVGKEKQLTGYVLLANIMTVSKSRITGSCLANIRGEMDEIEEKVMVSLGMFKKYKDLLDKKERDKAFIKRLLQENYALKEKLDLYERPDSASEIHG</sequence>
<keyword evidence="6" id="KW-1185">Reference proteome</keyword>
<dbReference type="PANTHER" id="PTHR33988:SF2">
    <property type="entry name" value="ENDORIBONUCLEASE MAZF"/>
    <property type="match status" value="1"/>
</dbReference>
<dbReference type="GeneID" id="95374524"/>
<dbReference type="EMBL" id="CP026520">
    <property type="protein sequence ID" value="QAV21650.1"/>
    <property type="molecule type" value="Genomic_DNA"/>
</dbReference>
<accession>A0A410X4W4</accession>
<reference evidence="3 6" key="2">
    <citation type="submission" date="2022-05" db="EMBL/GenBank/DDBJ databases">
        <title>Genome Sequencing of Bee-Associated Microbes.</title>
        <authorList>
            <person name="Dunlap C."/>
        </authorList>
    </citation>
    <scope>NUCLEOTIDE SEQUENCE [LARGE SCALE GENOMIC DNA]</scope>
    <source>
        <strain evidence="3 6">NRRL B-23120</strain>
    </source>
</reference>
<dbReference type="GO" id="GO:0016075">
    <property type="term" value="P:rRNA catabolic process"/>
    <property type="evidence" value="ECO:0007669"/>
    <property type="project" value="TreeGrafter"/>
</dbReference>
<dbReference type="EMBL" id="JAMDMJ010000008">
    <property type="protein sequence ID" value="MCY9595623.1"/>
    <property type="molecule type" value="Genomic_DNA"/>
</dbReference>
<evidence type="ECO:0000313" key="5">
    <source>
        <dbReference type="Proteomes" id="UP000288943"/>
    </source>
</evidence>
<organism evidence="4 5">
    <name type="scientific">Paenibacillus chitinolyticus</name>
    <dbReference type="NCBI Taxonomy" id="79263"/>
    <lineage>
        <taxon>Bacteria</taxon>
        <taxon>Bacillati</taxon>
        <taxon>Bacillota</taxon>
        <taxon>Bacilli</taxon>
        <taxon>Bacillales</taxon>
        <taxon>Paenibacillaceae</taxon>
        <taxon>Paenibacillus</taxon>
    </lineage>
</organism>
<dbReference type="SUPFAM" id="SSF50118">
    <property type="entry name" value="Cell growth inhibitor/plasmid maintenance toxic component"/>
    <property type="match status" value="1"/>
</dbReference>
<comment type="similarity">
    <text evidence="1">Belongs to the PemK/MazF family.</text>
</comment>
<dbReference type="RefSeq" id="WP_042229944.1">
    <property type="nucleotide sequence ID" value="NZ_CP026520.1"/>
</dbReference>
<reference evidence="4 5" key="1">
    <citation type="submission" date="2018-01" db="EMBL/GenBank/DDBJ databases">
        <title>The whole genome sequencing and assembly of Paenibacillus chitinolyticus KCCM 41400 strain.</title>
        <authorList>
            <person name="Kim J.-Y."/>
            <person name="Park M.-K."/>
            <person name="Lee Y.-J."/>
            <person name="Yi H."/>
            <person name="Bahn Y.-S."/>
            <person name="Kim J.F."/>
            <person name="Lee D.-W."/>
        </authorList>
    </citation>
    <scope>NUCLEOTIDE SEQUENCE [LARGE SCALE GENOMIC DNA]</scope>
    <source>
        <strain evidence="4 5">KCCM 41400</strain>
    </source>
</reference>
<evidence type="ECO:0000313" key="6">
    <source>
        <dbReference type="Proteomes" id="UP001527202"/>
    </source>
</evidence>
<gene>
    <name evidence="3" type="ORF">M5X16_07555</name>
    <name evidence="4" type="ORF">PC41400_06785</name>
</gene>
<dbReference type="GO" id="GO:0006402">
    <property type="term" value="P:mRNA catabolic process"/>
    <property type="evidence" value="ECO:0007669"/>
    <property type="project" value="TreeGrafter"/>
</dbReference>
<dbReference type="InterPro" id="IPR003477">
    <property type="entry name" value="PemK-like"/>
</dbReference>
<evidence type="ECO:0000256" key="1">
    <source>
        <dbReference type="ARBA" id="ARBA00007521"/>
    </source>
</evidence>
<keyword evidence="2" id="KW-1277">Toxin-antitoxin system</keyword>
<evidence type="ECO:0000313" key="4">
    <source>
        <dbReference type="EMBL" id="QAV21650.1"/>
    </source>
</evidence>
<dbReference type="KEGG" id="pchi:PC41400_06785"/>
<protein>
    <submittedName>
        <fullName evidence="4">Type II toxin-antitoxin system PemK/MazF family toxin</fullName>
    </submittedName>
</protein>
<dbReference type="AlphaFoldDB" id="A0A410X4W4"/>
<dbReference type="Proteomes" id="UP000288943">
    <property type="component" value="Chromosome"/>
</dbReference>
<dbReference type="Pfam" id="PF02452">
    <property type="entry name" value="PemK_toxin"/>
    <property type="match status" value="1"/>
</dbReference>
<dbReference type="Proteomes" id="UP001527202">
    <property type="component" value="Unassembled WGS sequence"/>
</dbReference>
<name>A0A410X4W4_9BACL</name>
<dbReference type="InterPro" id="IPR011067">
    <property type="entry name" value="Plasmid_toxin/cell-grow_inhib"/>
</dbReference>
<evidence type="ECO:0000313" key="3">
    <source>
        <dbReference type="EMBL" id="MCY9595623.1"/>
    </source>
</evidence>